<comment type="caution">
    <text evidence="6">The sequence shown here is derived from an EMBL/GenBank/DDBJ whole genome shotgun (WGS) entry which is preliminary data.</text>
</comment>
<dbReference type="AlphaFoldDB" id="A0AA36NAT4"/>
<accession>A0AA36NAT4</accession>
<sequence>MPSSTAVEASFPAEPMLAPDQESGEAEAKRDEKQKKERKEKKEKKEEKEKMEKMEKMDPTVTLHIYHLPSGWKYLNQAMEFWGCGAFHLGVEVYGKEYSFQASQHEFVDGIQPCKPKMCRGYIFERSLQLGPTMLEPKQVNDLINRMRKEYSARDYDLYTRNCCHFSKHLCKELGVDSVPPEFFALSEAARKAKGAVCAIDQSRKDVLGALSAWMLSPFQACCVSHADVSAEFEAETI</sequence>
<dbReference type="InterPro" id="IPR042266">
    <property type="entry name" value="PPPDE_sf"/>
</dbReference>
<evidence type="ECO:0000313" key="7">
    <source>
        <dbReference type="Proteomes" id="UP001178507"/>
    </source>
</evidence>
<gene>
    <name evidence="6" type="ORF">EVOR1521_LOCUS22692</name>
</gene>
<organism evidence="6 7">
    <name type="scientific">Effrenium voratum</name>
    <dbReference type="NCBI Taxonomy" id="2562239"/>
    <lineage>
        <taxon>Eukaryota</taxon>
        <taxon>Sar</taxon>
        <taxon>Alveolata</taxon>
        <taxon>Dinophyceae</taxon>
        <taxon>Suessiales</taxon>
        <taxon>Symbiodiniaceae</taxon>
        <taxon>Effrenium</taxon>
    </lineage>
</organism>
<dbReference type="PROSITE" id="PS51858">
    <property type="entry name" value="PPPDE"/>
    <property type="match status" value="1"/>
</dbReference>
<feature type="domain" description="PPPDE" evidence="5">
    <location>
        <begin position="59"/>
        <end position="228"/>
    </location>
</feature>
<evidence type="ECO:0000256" key="4">
    <source>
        <dbReference type="SAM" id="MobiDB-lite"/>
    </source>
</evidence>
<evidence type="ECO:0000256" key="1">
    <source>
        <dbReference type="ARBA" id="ARBA00008140"/>
    </source>
</evidence>
<feature type="compositionally biased region" description="Basic and acidic residues" evidence="4">
    <location>
        <begin position="43"/>
        <end position="55"/>
    </location>
</feature>
<keyword evidence="2" id="KW-0645">Protease</keyword>
<proteinExistence type="inferred from homology"/>
<dbReference type="SMART" id="SM01179">
    <property type="entry name" value="DUF862"/>
    <property type="match status" value="1"/>
</dbReference>
<feature type="region of interest" description="Disordered" evidence="4">
    <location>
        <begin position="1"/>
        <end position="55"/>
    </location>
</feature>
<dbReference type="GO" id="GO:0016579">
    <property type="term" value="P:protein deubiquitination"/>
    <property type="evidence" value="ECO:0007669"/>
    <property type="project" value="TreeGrafter"/>
</dbReference>
<dbReference type="GO" id="GO:0101005">
    <property type="term" value="F:deubiquitinase activity"/>
    <property type="evidence" value="ECO:0007669"/>
    <property type="project" value="TreeGrafter"/>
</dbReference>
<protein>
    <recommendedName>
        <fullName evidence="5">PPPDE domain-containing protein</fullName>
    </recommendedName>
</protein>
<reference evidence="6" key="1">
    <citation type="submission" date="2023-08" db="EMBL/GenBank/DDBJ databases">
        <authorList>
            <person name="Chen Y."/>
            <person name="Shah S."/>
            <person name="Dougan E. K."/>
            <person name="Thang M."/>
            <person name="Chan C."/>
        </authorList>
    </citation>
    <scope>NUCLEOTIDE SEQUENCE</scope>
</reference>
<keyword evidence="7" id="KW-1185">Reference proteome</keyword>
<evidence type="ECO:0000259" key="5">
    <source>
        <dbReference type="PROSITE" id="PS51858"/>
    </source>
</evidence>
<dbReference type="EMBL" id="CAUJNA010003324">
    <property type="protein sequence ID" value="CAJ1399094.1"/>
    <property type="molecule type" value="Genomic_DNA"/>
</dbReference>
<dbReference type="Gene3D" id="3.90.1720.30">
    <property type="entry name" value="PPPDE domains"/>
    <property type="match status" value="1"/>
</dbReference>
<evidence type="ECO:0000256" key="3">
    <source>
        <dbReference type="ARBA" id="ARBA00022801"/>
    </source>
</evidence>
<dbReference type="GO" id="GO:0006508">
    <property type="term" value="P:proteolysis"/>
    <property type="evidence" value="ECO:0007669"/>
    <property type="project" value="UniProtKB-KW"/>
</dbReference>
<dbReference type="PANTHER" id="PTHR12378">
    <property type="entry name" value="DESUMOYLATING ISOPEPTIDASE"/>
    <property type="match status" value="1"/>
</dbReference>
<dbReference type="Pfam" id="PF05903">
    <property type="entry name" value="Peptidase_C97"/>
    <property type="match status" value="1"/>
</dbReference>
<dbReference type="InterPro" id="IPR008580">
    <property type="entry name" value="PPPDE_dom"/>
</dbReference>
<comment type="similarity">
    <text evidence="1">Belongs to the DeSI family.</text>
</comment>
<feature type="compositionally biased region" description="Basic and acidic residues" evidence="4">
    <location>
        <begin position="26"/>
        <end position="37"/>
    </location>
</feature>
<name>A0AA36NAT4_9DINO</name>
<dbReference type="Proteomes" id="UP001178507">
    <property type="component" value="Unassembled WGS sequence"/>
</dbReference>
<keyword evidence="3" id="KW-0378">Hydrolase</keyword>
<evidence type="ECO:0000256" key="2">
    <source>
        <dbReference type="ARBA" id="ARBA00022670"/>
    </source>
</evidence>
<dbReference type="PANTHER" id="PTHR12378:SF80">
    <property type="entry name" value="IP06716P-RELATED"/>
    <property type="match status" value="1"/>
</dbReference>
<evidence type="ECO:0000313" key="6">
    <source>
        <dbReference type="EMBL" id="CAJ1399094.1"/>
    </source>
</evidence>